<name>A0A6I8MC01_9FUSO</name>
<organism evidence="1 2">
    <name type="scientific">Oceanivirga miroungae</name>
    <dbReference type="NCBI Taxonomy" id="1130046"/>
    <lineage>
        <taxon>Bacteria</taxon>
        <taxon>Fusobacteriati</taxon>
        <taxon>Fusobacteriota</taxon>
        <taxon>Fusobacteriia</taxon>
        <taxon>Fusobacteriales</taxon>
        <taxon>Leptotrichiaceae</taxon>
        <taxon>Oceanivirga</taxon>
    </lineage>
</organism>
<gene>
    <name evidence="1" type="ORF">OMES3154_01031</name>
</gene>
<dbReference type="RefSeq" id="WP_156683717.1">
    <property type="nucleotide sequence ID" value="NZ_CABWIB010000001.1"/>
</dbReference>
<dbReference type="EMBL" id="CABWIB010000001">
    <property type="protein sequence ID" value="VWL85743.1"/>
    <property type="molecule type" value="Genomic_DNA"/>
</dbReference>
<evidence type="ECO:0000313" key="2">
    <source>
        <dbReference type="Proteomes" id="UP000419017"/>
    </source>
</evidence>
<proteinExistence type="predicted"/>
<dbReference type="AlphaFoldDB" id="A0A6I8MC01"/>
<evidence type="ECO:0000313" key="1">
    <source>
        <dbReference type="EMBL" id="VWL85743.1"/>
    </source>
</evidence>
<accession>A0A6I8MC01</accession>
<dbReference type="Proteomes" id="UP000419017">
    <property type="component" value="Unassembled WGS sequence"/>
</dbReference>
<keyword evidence="2" id="KW-1185">Reference proteome</keyword>
<sequence>MDIEKFKLRNNKATYYKVKKDLSVMYIEPSFVYEMIYFDNTDLLEKELKDVFIEKDKKIKRISHLDKDVIEDRLFRSLVNKDKYHTLELANEMYLRDKKNLFDILYKLSLISSDENKLIKTYLFELMDIKYGYNPYILKNLIVYFIKSTNSYIDFNDKKSLEFFESNVTNLYKLIYEKQNSRVEKYNLQKLDLKANKKMTEVKEYIYICLNKMK</sequence>
<protein>
    <submittedName>
        <fullName evidence="1">Uncharacterized protein</fullName>
    </submittedName>
</protein>
<reference evidence="1 2" key="1">
    <citation type="submission" date="2019-10" db="EMBL/GenBank/DDBJ databases">
        <authorList>
            <person name="Blom J."/>
        </authorList>
    </citation>
    <scope>NUCLEOTIDE SEQUENCE [LARGE SCALE GENOMIC DNA]</scope>
    <source>
        <strain evidence="1 2">ES3154-GLU</strain>
    </source>
</reference>